<sequence length="1232" mass="138784">MIAACNALFSIKKRRINCLFLPNHKKNIATFWKLLIWLLLFFHLINTMQVQAQTTTDTVLHCSNSLLTGEQSFIVGMDSDHRVTSCLLQKKPVLKQQPLFSNLKYYLYFFWLSISGSHHSDIPYADVSQIKHQPLPLFRVPGPILTTPALIPPDRREPLNQREWIRSYLIPDNHLTDDNEKLNAAFHRINQYQKSGHDKPEKHSSLDIYASVINHKVRQVIALPENFLLQERSFTLLNNLFDASLNAWLKYYLSVSDSLSLIELVPEFIEAVQTVMATGAGGDDWDKGSWITNEFINDAPFAIHIHPYSLTAAQWMQKLITLDMALKRKLIALMYSQLQTSALSGNRDMARILRDRIMLIELETGEWLNQISDPDISALELSMHAEQLINEFLLRAEDVRRYHSRTAQDRAAQDRAAQDRAAQDRAAQDRAAQDRAKSRPGGQNSAVELLFNEVEKRLRQLSTSLTTNQGMISQLNSALESLALLSERLRHDNDNFNNHNQVVDAGWQPRENSDNGASSTTVSSGRAAAYTGSRSSAYRPSGRLHRGNGGDGGSGGGDRHPHRSPPHITPNNSLDILAEVITNLESNPEQLTLSYVKELYNIYYLDLFKAQSLNQPNNTLLHVIVSNHKSEIIKWINLNIPDYTRKLMYQAKNSINITPAMLSTKAKREREGISFTQISTLSNALAKTRDPLARERELNSRKKYDRPGSKHKETALRNEVEHLLGVSPDEAKKLNVRRFYNTATEKDKTCIVHRERGCEYGFARLPCCSDNGKSALICLSSLCSIVQNHLISGSSSCPNCQASLDVRGFLESTLAKVSEDKNQYQALLCAPQQKQKALLNNVLKDCEKLDKVLRALINNIKVQSSLIFGLERYIDKNNSDECSICFESAHCIVIPECQHRACTFCMEHYLDELAGDFSLTSRGILCPGQPCQVSIPDDIQKFFWGISGYKRMRHQQLKQAYQGSDMTLYCPWRYCDATFDPKELSSSAVKCQQCYGRFCVECGARPYHDNLTCEQNKQAETTEEGADISMAIFLEKNKDTHKLCPGCGSVICKNKGCKVMKCTSCNTEFCWHCLTVGENIHSHQCNSALDSQAINNAPDQKNPSKATCDFCHKTMSSRITTMFCGHAPCSDCYAKLVEGVLHNDSENICTECRKEDSPIGFFSDEEGLLGEATGTTSAIEKQCLICDNPIQDPEYDLCETCQLSLTKECLICGNTVQDTKYDVCETCLPLSF</sequence>
<evidence type="ECO:0000256" key="3">
    <source>
        <dbReference type="ARBA" id="ARBA00022679"/>
    </source>
</evidence>
<dbReference type="PROSITE" id="PS51873">
    <property type="entry name" value="TRIAD"/>
    <property type="match status" value="1"/>
</dbReference>
<proteinExistence type="predicted"/>
<evidence type="ECO:0000256" key="7">
    <source>
        <dbReference type="ARBA" id="ARBA00022786"/>
    </source>
</evidence>
<keyword evidence="13" id="KW-1185">Reference proteome</keyword>
<keyword evidence="7" id="KW-0833">Ubl conjugation pathway</keyword>
<dbReference type="CDD" id="cd16449">
    <property type="entry name" value="RING-HC"/>
    <property type="match status" value="1"/>
</dbReference>
<evidence type="ECO:0000256" key="5">
    <source>
        <dbReference type="ARBA" id="ARBA00022737"/>
    </source>
</evidence>
<dbReference type="InterPro" id="IPR044066">
    <property type="entry name" value="TRIAD_supradom"/>
</dbReference>
<feature type="domain" description="RING-type" evidence="10">
    <location>
        <begin position="1108"/>
        <end position="1153"/>
    </location>
</feature>
<evidence type="ECO:0000256" key="2">
    <source>
        <dbReference type="ARBA" id="ARBA00012251"/>
    </source>
</evidence>
<dbReference type="Proteomes" id="UP001163255">
    <property type="component" value="Chromosome"/>
</dbReference>
<dbReference type="InterPro" id="IPR031127">
    <property type="entry name" value="E3_UB_ligase_RBR"/>
</dbReference>
<evidence type="ECO:0000256" key="9">
    <source>
        <dbReference type="SAM" id="MobiDB-lite"/>
    </source>
</evidence>
<feature type="domain" description="RING-type" evidence="11">
    <location>
        <begin position="878"/>
        <end position="1089"/>
    </location>
</feature>
<dbReference type="SUPFAM" id="SSF57850">
    <property type="entry name" value="RING/U-box"/>
    <property type="match status" value="2"/>
</dbReference>
<evidence type="ECO:0000256" key="6">
    <source>
        <dbReference type="ARBA" id="ARBA00022771"/>
    </source>
</evidence>
<evidence type="ECO:0000313" key="13">
    <source>
        <dbReference type="Proteomes" id="UP001163255"/>
    </source>
</evidence>
<keyword evidence="3" id="KW-0808">Transferase</keyword>
<organism evidence="12 13">
    <name type="scientific">Endozoicomonas euniceicola</name>
    <dbReference type="NCBI Taxonomy" id="1234143"/>
    <lineage>
        <taxon>Bacteria</taxon>
        <taxon>Pseudomonadati</taxon>
        <taxon>Pseudomonadota</taxon>
        <taxon>Gammaproteobacteria</taxon>
        <taxon>Oceanospirillales</taxon>
        <taxon>Endozoicomonadaceae</taxon>
        <taxon>Endozoicomonas</taxon>
    </lineage>
</organism>
<dbReference type="Pfam" id="PF01485">
    <property type="entry name" value="IBR"/>
    <property type="match status" value="1"/>
</dbReference>
<accession>A0ABY6GZ26</accession>
<evidence type="ECO:0000313" key="12">
    <source>
        <dbReference type="EMBL" id="UYM18067.1"/>
    </source>
</evidence>
<feature type="region of interest" description="Disordered" evidence="9">
    <location>
        <begin position="405"/>
        <end position="448"/>
    </location>
</feature>
<keyword evidence="5" id="KW-0677">Repeat</keyword>
<feature type="compositionally biased region" description="Polar residues" evidence="9">
    <location>
        <begin position="514"/>
        <end position="524"/>
    </location>
</feature>
<dbReference type="PANTHER" id="PTHR11685">
    <property type="entry name" value="RBR FAMILY RING FINGER AND IBR DOMAIN-CONTAINING"/>
    <property type="match status" value="1"/>
</dbReference>
<keyword evidence="6" id="KW-0863">Zinc-finger</keyword>
<gene>
    <name evidence="12" type="ORF">NX720_09225</name>
</gene>
<dbReference type="InterPro" id="IPR001841">
    <property type="entry name" value="Znf_RING"/>
</dbReference>
<dbReference type="InterPro" id="IPR002867">
    <property type="entry name" value="IBR_dom"/>
</dbReference>
<dbReference type="RefSeq" id="WP_262600836.1">
    <property type="nucleotide sequence ID" value="NZ_CP103300.1"/>
</dbReference>
<feature type="domain" description="RING-type" evidence="10">
    <location>
        <begin position="882"/>
        <end position="927"/>
    </location>
</feature>
<evidence type="ECO:0000256" key="8">
    <source>
        <dbReference type="ARBA" id="ARBA00022833"/>
    </source>
</evidence>
<evidence type="ECO:0000259" key="11">
    <source>
        <dbReference type="PROSITE" id="PS51873"/>
    </source>
</evidence>
<feature type="compositionally biased region" description="Gly residues" evidence="9">
    <location>
        <begin position="547"/>
        <end position="556"/>
    </location>
</feature>
<dbReference type="Gene3D" id="3.30.40.10">
    <property type="entry name" value="Zinc/RING finger domain, C3HC4 (zinc finger)"/>
    <property type="match status" value="1"/>
</dbReference>
<dbReference type="InterPro" id="IPR013083">
    <property type="entry name" value="Znf_RING/FYVE/PHD"/>
</dbReference>
<evidence type="ECO:0000259" key="10">
    <source>
        <dbReference type="PROSITE" id="PS50089"/>
    </source>
</evidence>
<dbReference type="PROSITE" id="PS50089">
    <property type="entry name" value="ZF_RING_2"/>
    <property type="match status" value="2"/>
</dbReference>
<name>A0ABY6GZ26_9GAMM</name>
<feature type="compositionally biased region" description="Basic and acidic residues" evidence="9">
    <location>
        <begin position="405"/>
        <end position="437"/>
    </location>
</feature>
<evidence type="ECO:0000256" key="4">
    <source>
        <dbReference type="ARBA" id="ARBA00022723"/>
    </source>
</evidence>
<reference evidence="12" key="1">
    <citation type="submission" date="2022-10" db="EMBL/GenBank/DDBJ databases">
        <title>Completed Genome Sequence of two octocoral isolated bacterium, Endozoicomonas euniceicola EF212T and Endozoicomonas gorgoniicola PS125T.</title>
        <authorList>
            <person name="Chiou Y.-J."/>
            <person name="Chen Y.-H."/>
        </authorList>
    </citation>
    <scope>NUCLEOTIDE SEQUENCE</scope>
    <source>
        <strain evidence="12">EF212</strain>
    </source>
</reference>
<dbReference type="EC" id="2.3.2.31" evidence="2"/>
<dbReference type="EMBL" id="CP103300">
    <property type="protein sequence ID" value="UYM18067.1"/>
    <property type="molecule type" value="Genomic_DNA"/>
</dbReference>
<keyword evidence="8" id="KW-0862">Zinc</keyword>
<dbReference type="Gene3D" id="1.20.120.1750">
    <property type="match status" value="1"/>
</dbReference>
<keyword evidence="4" id="KW-0479">Metal-binding</keyword>
<evidence type="ECO:0000256" key="1">
    <source>
        <dbReference type="ARBA" id="ARBA00001798"/>
    </source>
</evidence>
<protein>
    <recommendedName>
        <fullName evidence="2">RBR-type E3 ubiquitin transferase</fullName>
        <ecNumber evidence="2">2.3.2.31</ecNumber>
    </recommendedName>
</protein>
<comment type="catalytic activity">
    <reaction evidence="1">
        <text>[E2 ubiquitin-conjugating enzyme]-S-ubiquitinyl-L-cysteine + [acceptor protein]-L-lysine = [E2 ubiquitin-conjugating enzyme]-L-cysteine + [acceptor protein]-N(6)-ubiquitinyl-L-lysine.</text>
        <dbReference type="EC" id="2.3.2.31"/>
    </reaction>
</comment>
<dbReference type="SMART" id="SM00647">
    <property type="entry name" value="IBR"/>
    <property type="match status" value="2"/>
</dbReference>
<feature type="region of interest" description="Disordered" evidence="9">
    <location>
        <begin position="495"/>
        <end position="571"/>
    </location>
</feature>